<organism evidence="3 4">
    <name type="scientific">Eumeta variegata</name>
    <name type="common">Bagworm moth</name>
    <name type="synonym">Eumeta japonica</name>
    <dbReference type="NCBI Taxonomy" id="151549"/>
    <lineage>
        <taxon>Eukaryota</taxon>
        <taxon>Metazoa</taxon>
        <taxon>Ecdysozoa</taxon>
        <taxon>Arthropoda</taxon>
        <taxon>Hexapoda</taxon>
        <taxon>Insecta</taxon>
        <taxon>Pterygota</taxon>
        <taxon>Neoptera</taxon>
        <taxon>Endopterygota</taxon>
        <taxon>Lepidoptera</taxon>
        <taxon>Glossata</taxon>
        <taxon>Ditrysia</taxon>
        <taxon>Tineoidea</taxon>
        <taxon>Psychidae</taxon>
        <taxon>Oiketicinae</taxon>
        <taxon>Eumeta</taxon>
    </lineage>
</organism>
<evidence type="ECO:0000313" key="4">
    <source>
        <dbReference type="Proteomes" id="UP000299102"/>
    </source>
</evidence>
<feature type="region of interest" description="Disordered" evidence="1">
    <location>
        <begin position="42"/>
        <end position="65"/>
    </location>
</feature>
<evidence type="ECO:0000256" key="2">
    <source>
        <dbReference type="SAM" id="Phobius"/>
    </source>
</evidence>
<accession>A0A4C1WNA0</accession>
<proteinExistence type="predicted"/>
<protein>
    <submittedName>
        <fullName evidence="3">Uncharacterized protein</fullName>
    </submittedName>
</protein>
<reference evidence="3 4" key="1">
    <citation type="journal article" date="2019" name="Commun. Biol.">
        <title>The bagworm genome reveals a unique fibroin gene that provides high tensile strength.</title>
        <authorList>
            <person name="Kono N."/>
            <person name="Nakamura H."/>
            <person name="Ohtoshi R."/>
            <person name="Tomita M."/>
            <person name="Numata K."/>
            <person name="Arakawa K."/>
        </authorList>
    </citation>
    <scope>NUCLEOTIDE SEQUENCE [LARGE SCALE GENOMIC DNA]</scope>
</reference>
<dbReference type="EMBL" id="BGZK01000584">
    <property type="protein sequence ID" value="GBP51595.1"/>
    <property type="molecule type" value="Genomic_DNA"/>
</dbReference>
<comment type="caution">
    <text evidence="3">The sequence shown here is derived from an EMBL/GenBank/DDBJ whole genome shotgun (WGS) entry which is preliminary data.</text>
</comment>
<keyword evidence="2" id="KW-0812">Transmembrane</keyword>
<sequence length="110" mass="12166">MHPLSFFWSSWFMFVLQLTAALSRLYISEIKTVLFVALQAPLRPGKNPPSAPGGRGRRARAGAGATNEISRFTKLDKLPVFLSATIPSKQMAGEALYELTARCLPQTRFP</sequence>
<dbReference type="AlphaFoldDB" id="A0A4C1WNA0"/>
<keyword evidence="2" id="KW-0472">Membrane</keyword>
<keyword evidence="2" id="KW-1133">Transmembrane helix</keyword>
<name>A0A4C1WNA0_EUMVA</name>
<feature type="transmembrane region" description="Helical" evidence="2">
    <location>
        <begin position="6"/>
        <end position="27"/>
    </location>
</feature>
<dbReference type="Proteomes" id="UP000299102">
    <property type="component" value="Unassembled WGS sequence"/>
</dbReference>
<keyword evidence="4" id="KW-1185">Reference proteome</keyword>
<evidence type="ECO:0000313" key="3">
    <source>
        <dbReference type="EMBL" id="GBP51595.1"/>
    </source>
</evidence>
<evidence type="ECO:0000256" key="1">
    <source>
        <dbReference type="SAM" id="MobiDB-lite"/>
    </source>
</evidence>
<gene>
    <name evidence="3" type="ORF">EVAR_42778_1</name>
</gene>